<feature type="compositionally biased region" description="Basic and acidic residues" evidence="4">
    <location>
        <begin position="537"/>
        <end position="558"/>
    </location>
</feature>
<dbReference type="WBParaSite" id="HNAJ_0000267801-mRNA-1">
    <property type="protein sequence ID" value="HNAJ_0000267801-mRNA-1"/>
    <property type="gene ID" value="HNAJ_0000267801"/>
</dbReference>
<evidence type="ECO:0000256" key="3">
    <source>
        <dbReference type="ARBA" id="ARBA00046388"/>
    </source>
</evidence>
<evidence type="ECO:0000313" key="7">
    <source>
        <dbReference type="Proteomes" id="UP000278807"/>
    </source>
</evidence>
<dbReference type="Gene3D" id="2.30.30.30">
    <property type="match status" value="1"/>
</dbReference>
<feature type="compositionally biased region" description="Basic and acidic residues" evidence="4">
    <location>
        <begin position="1073"/>
        <end position="1128"/>
    </location>
</feature>
<feature type="compositionally biased region" description="Basic and acidic residues" evidence="4">
    <location>
        <begin position="1229"/>
        <end position="1246"/>
    </location>
</feature>
<dbReference type="GO" id="GO:0003723">
    <property type="term" value="F:RNA binding"/>
    <property type="evidence" value="ECO:0007669"/>
    <property type="project" value="TreeGrafter"/>
</dbReference>
<feature type="compositionally biased region" description="Polar residues" evidence="4">
    <location>
        <begin position="998"/>
        <end position="1008"/>
    </location>
</feature>
<feature type="compositionally biased region" description="Basic and acidic residues" evidence="4">
    <location>
        <begin position="1010"/>
        <end position="1054"/>
    </location>
</feature>
<dbReference type="GO" id="GO:0003735">
    <property type="term" value="F:structural constituent of ribosome"/>
    <property type="evidence" value="ECO:0007669"/>
    <property type="project" value="InterPro"/>
</dbReference>
<proteinExistence type="inferred from homology"/>
<dbReference type="PANTHER" id="PTHR10715:SF0">
    <property type="entry name" value="LARGE RIBOSOMAL SUBUNIT PROTEIN EL6"/>
    <property type="match status" value="1"/>
</dbReference>
<dbReference type="Pfam" id="PF01159">
    <property type="entry name" value="Ribosomal_L6e"/>
    <property type="match status" value="1"/>
</dbReference>
<feature type="compositionally biased region" description="Basic and acidic residues" evidence="4">
    <location>
        <begin position="607"/>
        <end position="618"/>
    </location>
</feature>
<feature type="compositionally biased region" description="Basic and acidic residues" evidence="4">
    <location>
        <begin position="1276"/>
        <end position="1293"/>
    </location>
</feature>
<feature type="region of interest" description="Disordered" evidence="4">
    <location>
        <begin position="798"/>
        <end position="909"/>
    </location>
</feature>
<feature type="compositionally biased region" description="Basic residues" evidence="4">
    <location>
        <begin position="164"/>
        <end position="173"/>
    </location>
</feature>
<dbReference type="GO" id="GO:0000027">
    <property type="term" value="P:ribosomal large subunit assembly"/>
    <property type="evidence" value="ECO:0007669"/>
    <property type="project" value="TreeGrafter"/>
</dbReference>
<feature type="compositionally biased region" description="Polar residues" evidence="4">
    <location>
        <begin position="693"/>
        <end position="713"/>
    </location>
</feature>
<dbReference type="InterPro" id="IPR000915">
    <property type="entry name" value="60S_ribosomal_eL6"/>
</dbReference>
<feature type="compositionally biased region" description="Polar residues" evidence="4">
    <location>
        <begin position="184"/>
        <end position="206"/>
    </location>
</feature>
<dbReference type="InterPro" id="IPR008991">
    <property type="entry name" value="Translation_prot_SH3-like_sf"/>
</dbReference>
<feature type="compositionally biased region" description="Basic residues" evidence="4">
    <location>
        <begin position="465"/>
        <end position="475"/>
    </location>
</feature>
<feature type="compositionally biased region" description="Polar residues" evidence="4">
    <location>
        <begin position="1211"/>
        <end position="1228"/>
    </location>
</feature>
<gene>
    <name evidence="6" type="ORF">HNAJ_LOCUS2677</name>
</gene>
<dbReference type="PROSITE" id="PS50222">
    <property type="entry name" value="EF_HAND_2"/>
    <property type="match status" value="1"/>
</dbReference>
<feature type="compositionally biased region" description="Basic and acidic residues" evidence="4">
    <location>
        <begin position="679"/>
        <end position="688"/>
    </location>
</feature>
<feature type="compositionally biased region" description="Basic and acidic residues" evidence="4">
    <location>
        <begin position="819"/>
        <end position="838"/>
    </location>
</feature>
<feature type="compositionally biased region" description="Polar residues" evidence="4">
    <location>
        <begin position="1060"/>
        <end position="1072"/>
    </location>
</feature>
<reference evidence="6 7" key="2">
    <citation type="submission" date="2018-11" db="EMBL/GenBank/DDBJ databases">
        <authorList>
            <consortium name="Pathogen Informatics"/>
        </authorList>
    </citation>
    <scope>NUCLEOTIDE SEQUENCE [LARGE SCALE GENOMIC DNA]</scope>
</reference>
<feature type="compositionally biased region" description="Basic and acidic residues" evidence="4">
    <location>
        <begin position="297"/>
        <end position="315"/>
    </location>
</feature>
<accession>A0A0R3T6J0</accession>
<comment type="subunit">
    <text evidence="3">Component of the large ribosomal subunit. May bind IPO9 with low affinity.</text>
</comment>
<feature type="compositionally biased region" description="Basic and acidic residues" evidence="4">
    <location>
        <begin position="629"/>
        <end position="639"/>
    </location>
</feature>
<feature type="compositionally biased region" description="Polar residues" evidence="4">
    <location>
        <begin position="578"/>
        <end position="589"/>
    </location>
</feature>
<feature type="domain" description="EF-hand" evidence="5">
    <location>
        <begin position="1"/>
        <end position="34"/>
    </location>
</feature>
<dbReference type="OrthoDB" id="6275914at2759"/>
<feature type="compositionally biased region" description="Basic and acidic residues" evidence="4">
    <location>
        <begin position="343"/>
        <end position="352"/>
    </location>
</feature>
<dbReference type="InterPro" id="IPR002048">
    <property type="entry name" value="EF_hand_dom"/>
</dbReference>
<evidence type="ECO:0000256" key="2">
    <source>
        <dbReference type="ARBA" id="ARBA00022837"/>
    </source>
</evidence>
<comment type="similarity">
    <text evidence="1">Belongs to the eukaryotic ribosomal protein eL6 family.</text>
</comment>
<protein>
    <submittedName>
        <fullName evidence="8">60S ribosomal protein L6</fullName>
    </submittedName>
</protein>
<evidence type="ECO:0000313" key="6">
    <source>
        <dbReference type="EMBL" id="VDN98536.1"/>
    </source>
</evidence>
<feature type="region of interest" description="Disordered" evidence="4">
    <location>
        <begin position="446"/>
        <end position="757"/>
    </location>
</feature>
<dbReference type="InterPro" id="IPR018247">
    <property type="entry name" value="EF_Hand_1_Ca_BS"/>
</dbReference>
<evidence type="ECO:0000313" key="8">
    <source>
        <dbReference type="WBParaSite" id="HNAJ_0000267801-mRNA-1"/>
    </source>
</evidence>
<dbReference type="SUPFAM" id="SSF47473">
    <property type="entry name" value="EF-hand"/>
    <property type="match status" value="1"/>
</dbReference>
<dbReference type="GO" id="GO:0002181">
    <property type="term" value="P:cytoplasmic translation"/>
    <property type="evidence" value="ECO:0007669"/>
    <property type="project" value="TreeGrafter"/>
</dbReference>
<feature type="compositionally biased region" description="Basic and acidic residues" evidence="4">
    <location>
        <begin position="246"/>
        <end position="276"/>
    </location>
</feature>
<feature type="compositionally biased region" description="Basic residues" evidence="4">
    <location>
        <begin position="664"/>
        <end position="678"/>
    </location>
</feature>
<dbReference type="EMBL" id="UZAE01001367">
    <property type="protein sequence ID" value="VDN98536.1"/>
    <property type="molecule type" value="Genomic_DNA"/>
</dbReference>
<name>A0A0R3T6J0_RODNA</name>
<dbReference type="InterPro" id="IPR014722">
    <property type="entry name" value="Rib_uL2_dom2"/>
</dbReference>
<feature type="compositionally biased region" description="Basic and acidic residues" evidence="4">
    <location>
        <begin position="1161"/>
        <end position="1180"/>
    </location>
</feature>
<feature type="compositionally biased region" description="Basic and acidic residues" evidence="4">
    <location>
        <begin position="1339"/>
        <end position="1348"/>
    </location>
</feature>
<sequence>MAAFQKIFYAIDKDNTGVITSVDLRNYMQKMRYKESFVTTWTSLFDPEHTGIITYENYCKVLGLKQENRPPPPPLSETQSNSHAIETQITPTNSEPIRAEHTLHKPEEQNSENSGSQCQRNTDSVSKEDSSLKHHKAQEPSNELNSKTSSVEATEEPREVSGKVSRKRKHAKSPSKENVITPIISKSNVEAHSPKNSGMETKSETMNLEADPQSMESITPQKVDQTLSAKSFQNSKVDGSGKLKKREKEGSHKTLKESSQESPDVESKGADSKEGNSGDVVEGQEKCKESKRKGKLRSPEIKGKELCDGKGEHPGDSGMDIFDFLIESKSNPINIIDEFSDMDQSKSVKEEITPEPVEPVPKSKSKSKSQKSPKPMDVVVEECKETKRKSKSKQTVCPEKKHSDEIIEQPDDGGMDIFDFLISGKDGPIETSYDFDDQPLDKMVSETAELTVTGNPSVFHETKKDKPHQRSKNRSRNASEKSEHIASNALEDISASIKEQQETGGDIFDMLLEAKDHPMETVDDEDMNSTLTVNPEKSFESKSEPLKKTEKSGTHESGSEDLCQVDINGKRSKRSSKPSEGQAIQTLDTSGEKVNAQKHQIGIPESSKFKDTMERASDEMQYEVPVKNKGKDQKYEKGNFESSRCLSEVETVPESLGQIESSKKAHQSGKKSVKKREKKSSESSKVEMDIEPTMTSCSLQSIPPTVGNQSRSNPGKIFIDSSESSLTHHESKKATKNKRQKNPSETKSFAPTESTDVEMTTVQEILVPTVETPVRSDNLDLFKMGPKEIKSTPMEIEIVSALTEDQGSSKPPEVTEYVTESKEEKMKFPESDKKKNKEASASATKDQMKRHTEKTSLEQQKSSKDTKPCADKKSKRNKKSSESSPGNKESVPSSASAPHESSMSTIESGIVPMEEVVLEAPVPLIEPKESKRKVKPSESSVLEITENISLAEVPNQEASKNSQQEGETRAPQFAENRVVESELEVKVAPVEQGGNKKPPNSKQVSNSPPDKGETHNVPKSSDELKDDKKRKEGKKTAESTKDSDKRSPTKHEPVVELLSPSISAGLETTTSDSQKEKSNEAKQDEATETKKHTALKIEDLAKPTEFRHELTEQQKSDKKCSESSKKPETLAAKVEIADMAKYLEGSRDDKRNNGPKKQPKPSKESGHKPTIDRKPAEELKSTSNINFIGKQDKPKKSKQKALQNSIEETKATTSKVHNSPSDSTPAKQSETDKTERKQSRRGEKKQSKPLKRTSGESKTSQALGFNEGGLEITNRPLKELKSAKSEDGAESKKRTNKKRKATDNVDDSSSKKCKKVGKNLKKKADDNEKKRKKRKRSQSAKEGDEGTGKKSTKRPRIGNLECGRFPKAFAVQVPHRVAQHRRDGAPISTHALGKAPKGFFTKMSLERRNRNKPNKSIQRWRLRKSLRRVGTVVILLAGRHKGKRAVVIGRHKFSGLLLITGPYKVNGIPIRRVHPDYVIATKTIIKMDKVRCCSSFL</sequence>
<feature type="compositionally biased region" description="Polar residues" evidence="4">
    <location>
        <begin position="139"/>
        <end position="152"/>
    </location>
</feature>
<organism evidence="8">
    <name type="scientific">Rodentolepis nana</name>
    <name type="common">Dwarf tapeworm</name>
    <name type="synonym">Hymenolepis nana</name>
    <dbReference type="NCBI Taxonomy" id="102285"/>
    <lineage>
        <taxon>Eukaryota</taxon>
        <taxon>Metazoa</taxon>
        <taxon>Spiralia</taxon>
        <taxon>Lophotrochozoa</taxon>
        <taxon>Platyhelminthes</taxon>
        <taxon>Cestoda</taxon>
        <taxon>Eucestoda</taxon>
        <taxon>Cyclophyllidea</taxon>
        <taxon>Hymenolepididae</taxon>
        <taxon>Rodentolepis</taxon>
    </lineage>
</organism>
<feature type="compositionally biased region" description="Basic and acidic residues" evidence="4">
    <location>
        <begin position="846"/>
        <end position="872"/>
    </location>
</feature>
<evidence type="ECO:0000256" key="1">
    <source>
        <dbReference type="ARBA" id="ARBA00010592"/>
    </source>
</evidence>
<feature type="region of interest" description="Disordered" evidence="4">
    <location>
        <begin position="335"/>
        <end position="421"/>
    </location>
</feature>
<dbReference type="GO" id="GO:0022625">
    <property type="term" value="C:cytosolic large ribosomal subunit"/>
    <property type="evidence" value="ECO:0007669"/>
    <property type="project" value="TreeGrafter"/>
</dbReference>
<dbReference type="GO" id="GO:0005509">
    <property type="term" value="F:calcium ion binding"/>
    <property type="evidence" value="ECO:0007669"/>
    <property type="project" value="InterPro"/>
</dbReference>
<feature type="compositionally biased region" description="Polar residues" evidence="4">
    <location>
        <begin position="111"/>
        <end position="124"/>
    </location>
</feature>
<feature type="compositionally biased region" description="Polar residues" evidence="4">
    <location>
        <begin position="937"/>
        <end position="948"/>
    </location>
</feature>
<dbReference type="SUPFAM" id="SSF50104">
    <property type="entry name" value="Translation proteins SH3-like domain"/>
    <property type="match status" value="1"/>
</dbReference>
<feature type="region of interest" description="Disordered" evidence="4">
    <location>
        <begin position="104"/>
        <end position="320"/>
    </location>
</feature>
<dbReference type="PANTHER" id="PTHR10715">
    <property type="entry name" value="60S RIBOSOMAL PROTEIN L6"/>
    <property type="match status" value="1"/>
</dbReference>
<dbReference type="PROSITE" id="PS00018">
    <property type="entry name" value="EF_HAND_1"/>
    <property type="match status" value="1"/>
</dbReference>
<feature type="compositionally biased region" description="Polar residues" evidence="4">
    <location>
        <begin position="214"/>
        <end position="237"/>
    </location>
</feature>
<feature type="compositionally biased region" description="Polar residues" evidence="4">
    <location>
        <begin position="956"/>
        <end position="965"/>
    </location>
</feature>
<dbReference type="Gene3D" id="1.10.238.10">
    <property type="entry name" value="EF-hand"/>
    <property type="match status" value="1"/>
</dbReference>
<evidence type="ECO:0000256" key="4">
    <source>
        <dbReference type="SAM" id="MobiDB-lite"/>
    </source>
</evidence>
<evidence type="ECO:0000259" key="5">
    <source>
        <dbReference type="PROSITE" id="PS50222"/>
    </source>
</evidence>
<dbReference type="InterPro" id="IPR011992">
    <property type="entry name" value="EF-hand-dom_pair"/>
</dbReference>
<keyword evidence="7" id="KW-1185">Reference proteome</keyword>
<dbReference type="Proteomes" id="UP000278807">
    <property type="component" value="Unassembled WGS sequence"/>
</dbReference>
<feature type="region of interest" description="Disordered" evidence="4">
    <location>
        <begin position="921"/>
        <end position="1359"/>
    </location>
</feature>
<reference evidence="8" key="1">
    <citation type="submission" date="2017-02" db="UniProtKB">
        <authorList>
            <consortium name="WormBaseParasite"/>
        </authorList>
    </citation>
    <scope>IDENTIFICATION</scope>
</reference>
<keyword evidence="2" id="KW-0106">Calcium</keyword>
<dbReference type="STRING" id="102285.A0A0R3T6J0"/>
<feature type="compositionally biased region" description="Polar residues" evidence="4">
    <location>
        <begin position="743"/>
        <end position="757"/>
    </location>
</feature>
<feature type="compositionally biased region" description="Basic residues" evidence="4">
    <location>
        <begin position="1311"/>
        <end position="1321"/>
    </location>
</feature>
<feature type="compositionally biased region" description="Low complexity" evidence="4">
    <location>
        <begin position="889"/>
        <end position="904"/>
    </location>
</feature>